<dbReference type="CDD" id="cd03784">
    <property type="entry name" value="GT1_Gtf-like"/>
    <property type="match status" value="1"/>
</dbReference>
<evidence type="ECO:0000256" key="12">
    <source>
        <dbReference type="RuleBase" id="RU362059"/>
    </source>
</evidence>
<dbReference type="InterPro" id="IPR002213">
    <property type="entry name" value="UDP_glucos_trans"/>
</dbReference>
<dbReference type="FunFam" id="3.40.50.2000:FF:000050">
    <property type="entry name" value="UDP-glucuronosyltransferase"/>
    <property type="match status" value="1"/>
</dbReference>
<dbReference type="AlphaFoldDB" id="A0A9P0AQI0"/>
<proteinExistence type="inferred from homology"/>
<evidence type="ECO:0000256" key="1">
    <source>
        <dbReference type="ARBA" id="ARBA00004240"/>
    </source>
</evidence>
<feature type="transmembrane region" description="Helical" evidence="12">
    <location>
        <begin position="492"/>
        <end position="518"/>
    </location>
</feature>
<evidence type="ECO:0000256" key="2">
    <source>
        <dbReference type="ARBA" id="ARBA00009995"/>
    </source>
</evidence>
<organism evidence="13 14">
    <name type="scientific">Bemisia tabaci</name>
    <name type="common">Sweetpotato whitefly</name>
    <name type="synonym">Aleurodes tabaci</name>
    <dbReference type="NCBI Taxonomy" id="7038"/>
    <lineage>
        <taxon>Eukaryota</taxon>
        <taxon>Metazoa</taxon>
        <taxon>Ecdysozoa</taxon>
        <taxon>Arthropoda</taxon>
        <taxon>Hexapoda</taxon>
        <taxon>Insecta</taxon>
        <taxon>Pterygota</taxon>
        <taxon>Neoptera</taxon>
        <taxon>Paraneoptera</taxon>
        <taxon>Hemiptera</taxon>
        <taxon>Sternorrhyncha</taxon>
        <taxon>Aleyrodoidea</taxon>
        <taxon>Aleyrodidae</taxon>
        <taxon>Aleyrodinae</taxon>
        <taxon>Bemisia</taxon>
    </lineage>
</organism>
<evidence type="ECO:0000256" key="11">
    <source>
        <dbReference type="RuleBase" id="RU003718"/>
    </source>
</evidence>
<evidence type="ECO:0000256" key="9">
    <source>
        <dbReference type="ARBA" id="ARBA00023180"/>
    </source>
</evidence>
<keyword evidence="4 11" id="KW-0808">Transferase</keyword>
<name>A0A9P0AQI0_BEMTA</name>
<dbReference type="Gene3D" id="3.40.50.2000">
    <property type="entry name" value="Glycogen Phosphorylase B"/>
    <property type="match status" value="2"/>
</dbReference>
<evidence type="ECO:0000256" key="6">
    <source>
        <dbReference type="ARBA" id="ARBA00022824"/>
    </source>
</evidence>
<protein>
    <recommendedName>
        <fullName evidence="12">UDP-glucuronosyltransferase</fullName>
        <ecNumber evidence="12">2.4.1.17</ecNumber>
    </recommendedName>
</protein>
<gene>
    <name evidence="13" type="ORF">BEMITA_LOCUS14108</name>
</gene>
<keyword evidence="14" id="KW-1185">Reference proteome</keyword>
<dbReference type="GO" id="GO:0005783">
    <property type="term" value="C:endoplasmic reticulum"/>
    <property type="evidence" value="ECO:0007669"/>
    <property type="project" value="UniProtKB-SubCell"/>
</dbReference>
<dbReference type="EMBL" id="OU963870">
    <property type="protein sequence ID" value="CAH0395988.1"/>
    <property type="molecule type" value="Genomic_DNA"/>
</dbReference>
<sequence>MNLQLILYVLIIGGYVEAFKILVLYPTPAVSHQRPIMALTERLVRDGHELFVVSPNVVPSLENHSNYTFVDVSFSYQYYAHSIEKKDDVADLQRKLSKYEVLTFFVPYADIPRKQFLSEEFINFKKRVESENLRFDAVITQTFFLPYAAPMSRILTKNAPIITMSSFVIDHFAEDLLGSVMHLSFVPSIFGHYTDRMSLWQKLENWVSHRYLMARITEIMEVGARRYFTEAYGPQGGDLVDGCWESVSLALITSNAMYFYPRPLGPNVVEVGPLHLTKPEALPQNLQEWLDGAERGVIYFSLGSNFRSASLPKDVINNLLKVFEALPNGYRVLWKFEVDSEDLGQHDNVLIQKWMPQQSVLAHPKVRVFMTQGGLQSFQEAVHYKVPLVGIPWFGDHECQVAKMMDAKIGEQLAPEDLHSVEKIKETLERVLYDDRYLKSMRKLSGISQDFTSQALDKAVFWVEHVARHGGASHLRPSTADATLSEYFCLDIISTILVFTSTIFFSIHFVYRLIVIVYRKPHLKLKDS</sequence>
<keyword evidence="8 12" id="KW-0472">Membrane</keyword>
<evidence type="ECO:0000256" key="3">
    <source>
        <dbReference type="ARBA" id="ARBA00022676"/>
    </source>
</evidence>
<dbReference type="PROSITE" id="PS00375">
    <property type="entry name" value="UDPGT"/>
    <property type="match status" value="1"/>
</dbReference>
<evidence type="ECO:0000256" key="8">
    <source>
        <dbReference type="ARBA" id="ARBA00023136"/>
    </source>
</evidence>
<reference evidence="13" key="1">
    <citation type="submission" date="2021-12" db="EMBL/GenBank/DDBJ databases">
        <authorList>
            <person name="King R."/>
        </authorList>
    </citation>
    <scope>NUCLEOTIDE SEQUENCE</scope>
</reference>
<dbReference type="Proteomes" id="UP001152759">
    <property type="component" value="Chromosome 9"/>
</dbReference>
<keyword evidence="6" id="KW-0256">Endoplasmic reticulum</keyword>
<comment type="catalytic activity">
    <reaction evidence="12">
        <text>glucuronate acceptor + UDP-alpha-D-glucuronate = acceptor beta-D-glucuronoside + UDP + H(+)</text>
        <dbReference type="Rhea" id="RHEA:21032"/>
        <dbReference type="ChEBI" id="CHEBI:15378"/>
        <dbReference type="ChEBI" id="CHEBI:58052"/>
        <dbReference type="ChEBI" id="CHEBI:58223"/>
        <dbReference type="ChEBI" id="CHEBI:132367"/>
        <dbReference type="ChEBI" id="CHEBI:132368"/>
        <dbReference type="EC" id="2.4.1.17"/>
    </reaction>
</comment>
<evidence type="ECO:0000313" key="14">
    <source>
        <dbReference type="Proteomes" id="UP001152759"/>
    </source>
</evidence>
<dbReference type="InterPro" id="IPR035595">
    <property type="entry name" value="UDP_glycos_trans_CS"/>
</dbReference>
<dbReference type="GO" id="GO:0016020">
    <property type="term" value="C:membrane"/>
    <property type="evidence" value="ECO:0007669"/>
    <property type="project" value="UniProtKB-SubCell"/>
</dbReference>
<evidence type="ECO:0000256" key="7">
    <source>
        <dbReference type="ARBA" id="ARBA00022989"/>
    </source>
</evidence>
<dbReference type="PANTHER" id="PTHR48043">
    <property type="entry name" value="EG:EG0003.4 PROTEIN-RELATED"/>
    <property type="match status" value="1"/>
</dbReference>
<evidence type="ECO:0000256" key="5">
    <source>
        <dbReference type="ARBA" id="ARBA00022692"/>
    </source>
</evidence>
<keyword evidence="5 12" id="KW-0812">Transmembrane</keyword>
<evidence type="ECO:0000313" key="13">
    <source>
        <dbReference type="EMBL" id="CAH0395988.1"/>
    </source>
</evidence>
<keyword evidence="7 12" id="KW-1133">Transmembrane helix</keyword>
<accession>A0A9P0AQI0</accession>
<dbReference type="InterPro" id="IPR050271">
    <property type="entry name" value="UDP-glycosyltransferase"/>
</dbReference>
<dbReference type="EC" id="2.4.1.17" evidence="12"/>
<evidence type="ECO:0000256" key="4">
    <source>
        <dbReference type="ARBA" id="ARBA00022679"/>
    </source>
</evidence>
<comment type="subcellular location">
    <subcellularLocation>
        <location evidence="10">Endomembrane system</location>
        <topology evidence="10">Single-pass type I membrane protein</topology>
    </subcellularLocation>
    <subcellularLocation>
        <location evidence="1">Endoplasmic reticulum</location>
    </subcellularLocation>
    <subcellularLocation>
        <location evidence="12">Membrane</location>
        <topology evidence="12">Single-pass membrane protein</topology>
    </subcellularLocation>
</comment>
<evidence type="ECO:0000256" key="10">
    <source>
        <dbReference type="ARBA" id="ARBA00046288"/>
    </source>
</evidence>
<dbReference type="GO" id="GO:0015020">
    <property type="term" value="F:glucuronosyltransferase activity"/>
    <property type="evidence" value="ECO:0007669"/>
    <property type="project" value="UniProtKB-EC"/>
</dbReference>
<keyword evidence="3 11" id="KW-0328">Glycosyltransferase</keyword>
<comment type="similarity">
    <text evidence="2 11">Belongs to the UDP-glycosyltransferase family.</text>
</comment>
<dbReference type="Pfam" id="PF00201">
    <property type="entry name" value="UDPGT"/>
    <property type="match status" value="1"/>
</dbReference>
<dbReference type="SUPFAM" id="SSF53756">
    <property type="entry name" value="UDP-Glycosyltransferase/glycogen phosphorylase"/>
    <property type="match status" value="1"/>
</dbReference>
<dbReference type="PANTHER" id="PTHR48043:SF159">
    <property type="entry name" value="EG:EG0003.4 PROTEIN-RELATED"/>
    <property type="match status" value="1"/>
</dbReference>
<keyword evidence="9" id="KW-0325">Glycoprotein</keyword>